<sequence length="735" mass="77631">MLRQVHRWPGLLAATLILALALSGAVLSLFPATERLSAPTSVTGQTVGDLAAKVLAAHPGVEQIRRSPSGKITAYWFDADVAGAAVVDPATGLDVASADKGAVQRWLTDFHRSLLLGDAGRYATAAGALALLVLALSGALLVARRQGGWGRWFAAIRGPWTGRWHAELARVAVVGLGLSALTALWMAAATFDVLPVDEANPAMPSAVSGEVGMSPAAMIALQETPVADLRDLTFPYAGDAEDVFTLSTGAGTGFVDQGTGKMLVWQSPGPWTVLGEWIYLLHTGDGAALWGLILGLAALTVPVLSVTGGLIWWRNRQSRPRLAGMVAAPVAETVILVGSEGGSTWGFAAALARAVQGHGQGVHLAPLSTFAPLAYKHAKRIVIMTATWGDGDAPTSAKGALERLATAGPLAGVPLVVLGFGDRSFPAFCAYAEALEATAKAAGWTMPLPLDRIDRQSPQAFARWSRTFGEGIGLALDITHQPLPPQSTALRLVSRMDYGESVQAPTAILRFAVPKVDLWHRLTGRGFGRFRAGDLLGIVPEGDTVARLYSLASGEADGFIEIVVRKHPGGLCSGQLLTLQPGDAVQGFLRPNPGFQPDRSPAPLILIGAGTGIGPLAGFLRANRGHRPMHLWFGARHPQADYLYADDLATWQVDSRLTGLHTAFSRTGRRHYVQDALREDAEAIRRLMVDGARVMVCGGREMAQGVRDAMTEILLPLGLSPAALKAGGRYAEDTY</sequence>
<dbReference type="EC" id="1.6.2.4" evidence="3"/>
<keyword evidence="7" id="KW-0808">Transferase</keyword>
<dbReference type="Proteomes" id="UP000282002">
    <property type="component" value="Chromosome"/>
</dbReference>
<keyword evidence="4" id="KW-0472">Membrane</keyword>
<dbReference type="Pfam" id="PF00258">
    <property type="entry name" value="Flavodoxin_1"/>
    <property type="match status" value="1"/>
</dbReference>
<evidence type="ECO:0000259" key="5">
    <source>
        <dbReference type="PROSITE" id="PS50902"/>
    </source>
</evidence>
<dbReference type="PRINTS" id="PR00371">
    <property type="entry name" value="FPNCR"/>
</dbReference>
<feature type="domain" description="Flavodoxin-like" evidence="5">
    <location>
        <begin position="333"/>
        <end position="469"/>
    </location>
</feature>
<dbReference type="PANTHER" id="PTHR19384">
    <property type="entry name" value="NITRIC OXIDE SYNTHASE-RELATED"/>
    <property type="match status" value="1"/>
</dbReference>
<dbReference type="InterPro" id="IPR008254">
    <property type="entry name" value="Flavodoxin/NO_synth"/>
</dbReference>
<dbReference type="InterPro" id="IPR017938">
    <property type="entry name" value="Riboflavin_synthase-like_b-brl"/>
</dbReference>
<evidence type="ECO:0000256" key="4">
    <source>
        <dbReference type="SAM" id="Phobius"/>
    </source>
</evidence>
<dbReference type="KEGG" id="taw:EI545_04630"/>
<dbReference type="GO" id="GO:0005829">
    <property type="term" value="C:cytosol"/>
    <property type="evidence" value="ECO:0007669"/>
    <property type="project" value="TreeGrafter"/>
</dbReference>
<name>A0A3S8U3N8_9RHOB</name>
<evidence type="ECO:0000313" key="7">
    <source>
        <dbReference type="EMBL" id="AZL58185.1"/>
    </source>
</evidence>
<dbReference type="InterPro" id="IPR039261">
    <property type="entry name" value="FNR_nucleotide-bd"/>
</dbReference>
<evidence type="ECO:0000256" key="3">
    <source>
        <dbReference type="ARBA" id="ARBA00023797"/>
    </source>
</evidence>
<dbReference type="InterPro" id="IPR029039">
    <property type="entry name" value="Flavoprotein-like_sf"/>
</dbReference>
<keyword evidence="8" id="KW-1185">Reference proteome</keyword>
<dbReference type="GO" id="GO:0016740">
    <property type="term" value="F:transferase activity"/>
    <property type="evidence" value="ECO:0007669"/>
    <property type="project" value="UniProtKB-KW"/>
</dbReference>
<dbReference type="Gene3D" id="3.40.50.360">
    <property type="match status" value="1"/>
</dbReference>
<dbReference type="GO" id="GO:0050660">
    <property type="term" value="F:flavin adenine dinucleotide binding"/>
    <property type="evidence" value="ECO:0007669"/>
    <property type="project" value="TreeGrafter"/>
</dbReference>
<protein>
    <recommendedName>
        <fullName evidence="3">NADPH--hemoprotein reductase</fullName>
        <ecNumber evidence="3">1.6.2.4</ecNumber>
    </recommendedName>
</protein>
<evidence type="ECO:0000256" key="2">
    <source>
        <dbReference type="ARBA" id="ARBA00022643"/>
    </source>
</evidence>
<dbReference type="InterPro" id="IPR001709">
    <property type="entry name" value="Flavoprot_Pyr_Nucl_cyt_Rdtase"/>
</dbReference>
<evidence type="ECO:0000259" key="6">
    <source>
        <dbReference type="PROSITE" id="PS51384"/>
    </source>
</evidence>
<dbReference type="PROSITE" id="PS50902">
    <property type="entry name" value="FLAVODOXIN_LIKE"/>
    <property type="match status" value="1"/>
</dbReference>
<feature type="transmembrane region" description="Helical" evidence="4">
    <location>
        <begin position="122"/>
        <end position="143"/>
    </location>
</feature>
<dbReference type="SUPFAM" id="SSF52218">
    <property type="entry name" value="Flavoproteins"/>
    <property type="match status" value="1"/>
</dbReference>
<keyword evidence="1" id="KW-0285">Flavoprotein</keyword>
<dbReference type="SUPFAM" id="SSF52343">
    <property type="entry name" value="Ferredoxin reductase-like, C-terminal NADP-linked domain"/>
    <property type="match status" value="1"/>
</dbReference>
<feature type="transmembrane region" description="Helical" evidence="4">
    <location>
        <begin position="164"/>
        <end position="188"/>
    </location>
</feature>
<dbReference type="OrthoDB" id="9816402at2"/>
<dbReference type="InterPro" id="IPR005625">
    <property type="entry name" value="PepSY-ass_TM"/>
</dbReference>
<feature type="domain" description="FAD-binding FR-type" evidence="6">
    <location>
        <begin position="485"/>
        <end position="598"/>
    </location>
</feature>
<dbReference type="Gene3D" id="3.40.50.80">
    <property type="entry name" value="Nucleotide-binding domain of ferredoxin-NADP reductase (FNR) module"/>
    <property type="match status" value="1"/>
</dbReference>
<dbReference type="CDD" id="cd06201">
    <property type="entry name" value="SiR_like2"/>
    <property type="match status" value="1"/>
</dbReference>
<proteinExistence type="predicted"/>
<dbReference type="Pfam" id="PF00175">
    <property type="entry name" value="NAD_binding_1"/>
    <property type="match status" value="1"/>
</dbReference>
<evidence type="ECO:0000313" key="8">
    <source>
        <dbReference type="Proteomes" id="UP000282002"/>
    </source>
</evidence>
<dbReference type="Pfam" id="PF03929">
    <property type="entry name" value="PepSY_TM"/>
    <property type="match status" value="1"/>
</dbReference>
<dbReference type="GO" id="GO:0004783">
    <property type="term" value="F:sulfite reductase (NADPH) activity"/>
    <property type="evidence" value="ECO:0007669"/>
    <property type="project" value="TreeGrafter"/>
</dbReference>
<dbReference type="SUPFAM" id="SSF63380">
    <property type="entry name" value="Riboflavin synthase domain-like"/>
    <property type="match status" value="1"/>
</dbReference>
<feature type="transmembrane region" description="Helical" evidence="4">
    <location>
        <begin position="287"/>
        <end position="313"/>
    </location>
</feature>
<dbReference type="Gene3D" id="2.40.30.10">
    <property type="entry name" value="Translation factors"/>
    <property type="match status" value="1"/>
</dbReference>
<evidence type="ECO:0000256" key="1">
    <source>
        <dbReference type="ARBA" id="ARBA00022630"/>
    </source>
</evidence>
<accession>A0A3S8U3N8</accession>
<dbReference type="PROSITE" id="PS51384">
    <property type="entry name" value="FAD_FR"/>
    <property type="match status" value="1"/>
</dbReference>
<dbReference type="InterPro" id="IPR001433">
    <property type="entry name" value="OxRdtase_FAD/NAD-bd"/>
</dbReference>
<dbReference type="AlphaFoldDB" id="A0A3S8U3N8"/>
<organism evidence="7 8">
    <name type="scientific">Tabrizicola piscis</name>
    <dbReference type="NCBI Taxonomy" id="2494374"/>
    <lineage>
        <taxon>Bacteria</taxon>
        <taxon>Pseudomonadati</taxon>
        <taxon>Pseudomonadota</taxon>
        <taxon>Alphaproteobacteria</taxon>
        <taxon>Rhodobacterales</taxon>
        <taxon>Paracoccaceae</taxon>
        <taxon>Tabrizicola</taxon>
    </lineage>
</organism>
<reference evidence="7 8" key="1">
    <citation type="submission" date="2018-12" db="EMBL/GenBank/DDBJ databases">
        <title>Complete genome sequencing of Tabrizicola sp. K13M18.</title>
        <authorList>
            <person name="Bae J.-W."/>
        </authorList>
    </citation>
    <scope>NUCLEOTIDE SEQUENCE [LARGE SCALE GENOMIC DNA]</scope>
    <source>
        <strain evidence="7 8">K13M18</strain>
    </source>
</reference>
<dbReference type="EMBL" id="CP034328">
    <property type="protein sequence ID" value="AZL58185.1"/>
    <property type="molecule type" value="Genomic_DNA"/>
</dbReference>
<keyword evidence="2" id="KW-0288">FMN</keyword>
<keyword evidence="4" id="KW-1133">Transmembrane helix</keyword>
<dbReference type="RefSeq" id="WP_125324386.1">
    <property type="nucleotide sequence ID" value="NZ_CP034328.1"/>
</dbReference>
<gene>
    <name evidence="7" type="ORF">EI545_04630</name>
</gene>
<dbReference type="PANTHER" id="PTHR19384:SF17">
    <property type="entry name" value="NADPH--CYTOCHROME P450 REDUCTASE"/>
    <property type="match status" value="1"/>
</dbReference>
<keyword evidence="4" id="KW-0812">Transmembrane</keyword>
<dbReference type="InterPro" id="IPR017927">
    <property type="entry name" value="FAD-bd_FR_type"/>
</dbReference>
<dbReference type="GO" id="GO:0010181">
    <property type="term" value="F:FMN binding"/>
    <property type="evidence" value="ECO:0007669"/>
    <property type="project" value="InterPro"/>
</dbReference>